<keyword evidence="9" id="KW-0520">NAD</keyword>
<evidence type="ECO:0000256" key="8">
    <source>
        <dbReference type="ARBA" id="ARBA00049551"/>
    </source>
</evidence>
<dbReference type="GeneID" id="27111595"/>
<dbReference type="EC" id="7.1.1.2" evidence="9"/>
<evidence type="ECO:0000313" key="10">
    <source>
        <dbReference type="EMBL" id="AMK97078.1"/>
    </source>
</evidence>
<organism evidence="10">
    <name type="scientific">Plagiorhynchus transversus</name>
    <dbReference type="NCBI Taxonomy" id="1795586"/>
    <lineage>
        <taxon>Eukaryota</taxon>
        <taxon>Metazoa</taxon>
        <taxon>Spiralia</taxon>
        <taxon>Lophotrochozoa</taxon>
        <taxon>Acanthocephala</taxon>
        <taxon>Palaeacanthocephala</taxon>
        <taxon>Polymorphida</taxon>
        <taxon>Plagiorhynchidae</taxon>
        <taxon>Plagiorhynchus</taxon>
    </lineage>
</organism>
<gene>
    <name evidence="10" type="primary">ND3</name>
</gene>
<dbReference type="GO" id="GO:0030964">
    <property type="term" value="C:NADH dehydrogenase complex"/>
    <property type="evidence" value="ECO:0007669"/>
    <property type="project" value="TreeGrafter"/>
</dbReference>
<keyword evidence="5 9" id="KW-0812">Transmembrane</keyword>
<dbReference type="InterPro" id="IPR038430">
    <property type="entry name" value="NDAH_ubi_oxred_su3_sf"/>
</dbReference>
<evidence type="ECO:0000256" key="6">
    <source>
        <dbReference type="ARBA" id="ARBA00022989"/>
    </source>
</evidence>
<evidence type="ECO:0000256" key="7">
    <source>
        <dbReference type="ARBA" id="ARBA00023136"/>
    </source>
</evidence>
<sequence>MVIVSGAVILILAGSVVGVSILIMDRNSLMMGAISSYESGFMSSSSELVPISVRFFSVVVVFLLLDLETATILTTPPSLGEIFGVMGLSVGLIVWVYVLLTVYEWGIGALDWAD</sequence>
<comment type="function">
    <text evidence="9">Core subunit of the mitochondrial membrane respiratory chain NADH dehydrogenase (Complex I) which catalyzes electron transfer from NADH through the respiratory chain, using ubiquinone as an electron acceptor. Essential for the catalytic activity of complex I.</text>
</comment>
<evidence type="ECO:0000256" key="9">
    <source>
        <dbReference type="RuleBase" id="RU003640"/>
    </source>
</evidence>
<accession>A0A140E9M7</accession>
<dbReference type="InterPro" id="IPR000440">
    <property type="entry name" value="NADH_UbQ/plastoQ_OxRdtase_su3"/>
</dbReference>
<comment type="subcellular location">
    <subcellularLocation>
        <location evidence="1">Membrane</location>
    </subcellularLocation>
    <subcellularLocation>
        <location evidence="9">Mitochondrion membrane</location>
        <topology evidence="9">Multi-pass membrane protein</topology>
    </subcellularLocation>
</comment>
<keyword evidence="9" id="KW-0830">Ubiquinone</keyword>
<feature type="transmembrane region" description="Helical" evidence="9">
    <location>
        <begin position="48"/>
        <end position="67"/>
    </location>
</feature>
<protein>
    <recommendedName>
        <fullName evidence="3 9">NADH-ubiquinone oxidoreductase chain 3</fullName>
        <ecNumber evidence="9">7.1.1.2</ecNumber>
    </recommendedName>
</protein>
<proteinExistence type="inferred from homology"/>
<dbReference type="GO" id="GO:0008137">
    <property type="term" value="F:NADH dehydrogenase (ubiquinone) activity"/>
    <property type="evidence" value="ECO:0007669"/>
    <property type="project" value="UniProtKB-UniRule"/>
</dbReference>
<geneLocation type="mitochondrion" evidence="10"/>
<keyword evidence="9" id="KW-0679">Respiratory chain</keyword>
<comment type="similarity">
    <text evidence="2 9">Belongs to the complex I subunit 3 family.</text>
</comment>
<comment type="catalytic activity">
    <reaction evidence="8 9">
        <text>a ubiquinone + NADH + 5 H(+)(in) = a ubiquinol + NAD(+) + 4 H(+)(out)</text>
        <dbReference type="Rhea" id="RHEA:29091"/>
        <dbReference type="Rhea" id="RHEA-COMP:9565"/>
        <dbReference type="Rhea" id="RHEA-COMP:9566"/>
        <dbReference type="ChEBI" id="CHEBI:15378"/>
        <dbReference type="ChEBI" id="CHEBI:16389"/>
        <dbReference type="ChEBI" id="CHEBI:17976"/>
        <dbReference type="ChEBI" id="CHEBI:57540"/>
        <dbReference type="ChEBI" id="CHEBI:57945"/>
        <dbReference type="EC" id="7.1.1.2"/>
    </reaction>
</comment>
<evidence type="ECO:0000256" key="1">
    <source>
        <dbReference type="ARBA" id="ARBA00004370"/>
    </source>
</evidence>
<reference evidence="10" key="1">
    <citation type="journal article" date="2016" name="Zool. Scr.">
        <title>Mitogenomic phylogeny of Acanthocephala reveals novel Class relationships.</title>
        <authorList>
            <person name="Gazi M."/>
            <person name="Kim J."/>
            <person name="Garcia-Varela M."/>
            <person name="Park C."/>
            <person name="Littlewood D.J."/>
            <person name="Park J.-K."/>
        </authorList>
    </citation>
    <scope>NUCLEOTIDE SEQUENCE</scope>
</reference>
<keyword evidence="7 9" id="KW-0472">Membrane</keyword>
<feature type="transmembrane region" description="Helical" evidence="9">
    <location>
        <begin position="79"/>
        <end position="100"/>
    </location>
</feature>
<dbReference type="EMBL" id="KT447549">
    <property type="protein sequence ID" value="AMK97078.1"/>
    <property type="molecule type" value="Genomic_DNA"/>
</dbReference>
<dbReference type="PANTHER" id="PTHR11058:SF9">
    <property type="entry name" value="NADH-UBIQUINONE OXIDOREDUCTASE CHAIN 3"/>
    <property type="match status" value="1"/>
</dbReference>
<keyword evidence="9 10" id="KW-0496">Mitochondrion</keyword>
<evidence type="ECO:0000256" key="4">
    <source>
        <dbReference type="ARBA" id="ARBA00022448"/>
    </source>
</evidence>
<evidence type="ECO:0000256" key="3">
    <source>
        <dbReference type="ARBA" id="ARBA00021007"/>
    </source>
</evidence>
<keyword evidence="4 9" id="KW-0813">Transport</keyword>
<dbReference type="Gene3D" id="1.20.58.1610">
    <property type="entry name" value="NADH:ubiquinone/plastoquinone oxidoreductase, chain 3"/>
    <property type="match status" value="1"/>
</dbReference>
<keyword evidence="6 9" id="KW-1133">Transmembrane helix</keyword>
<dbReference type="GO" id="GO:0031966">
    <property type="term" value="C:mitochondrial membrane"/>
    <property type="evidence" value="ECO:0007669"/>
    <property type="project" value="UniProtKB-SubCell"/>
</dbReference>
<dbReference type="AlphaFoldDB" id="A0A140E9M7"/>
<keyword evidence="9" id="KW-0249">Electron transport</keyword>
<name>A0A140E9M7_9BILA</name>
<evidence type="ECO:0000256" key="5">
    <source>
        <dbReference type="ARBA" id="ARBA00022692"/>
    </source>
</evidence>
<keyword evidence="9" id="KW-1278">Translocase</keyword>
<evidence type="ECO:0000256" key="2">
    <source>
        <dbReference type="ARBA" id="ARBA00008472"/>
    </source>
</evidence>
<dbReference type="CTD" id="4537"/>
<dbReference type="Pfam" id="PF00507">
    <property type="entry name" value="Oxidored_q4"/>
    <property type="match status" value="1"/>
</dbReference>
<dbReference type="PANTHER" id="PTHR11058">
    <property type="entry name" value="NADH-UBIQUINONE OXIDOREDUCTASE CHAIN 3"/>
    <property type="match status" value="1"/>
</dbReference>
<dbReference type="RefSeq" id="YP_009241145.1">
    <property type="nucleotide sequence ID" value="NC_029767.1"/>
</dbReference>